<gene>
    <name evidence="1" type="ORF">HNY73_015397</name>
</gene>
<dbReference type="Proteomes" id="UP000807504">
    <property type="component" value="Unassembled WGS sequence"/>
</dbReference>
<dbReference type="InterPro" id="IPR021109">
    <property type="entry name" value="Peptidase_aspartic_dom_sf"/>
</dbReference>
<protein>
    <recommendedName>
        <fullName evidence="3">Peptidase A2 domain-containing protein</fullName>
    </recommendedName>
</protein>
<keyword evidence="2" id="KW-1185">Reference proteome</keyword>
<proteinExistence type="predicted"/>
<organism evidence="1 2">
    <name type="scientific">Argiope bruennichi</name>
    <name type="common">Wasp spider</name>
    <name type="synonym">Aranea bruennichi</name>
    <dbReference type="NCBI Taxonomy" id="94029"/>
    <lineage>
        <taxon>Eukaryota</taxon>
        <taxon>Metazoa</taxon>
        <taxon>Ecdysozoa</taxon>
        <taxon>Arthropoda</taxon>
        <taxon>Chelicerata</taxon>
        <taxon>Arachnida</taxon>
        <taxon>Araneae</taxon>
        <taxon>Araneomorphae</taxon>
        <taxon>Entelegynae</taxon>
        <taxon>Araneoidea</taxon>
        <taxon>Araneidae</taxon>
        <taxon>Argiope</taxon>
    </lineage>
</organism>
<reference evidence="1" key="2">
    <citation type="submission" date="2020-06" db="EMBL/GenBank/DDBJ databases">
        <authorList>
            <person name="Sheffer M."/>
        </authorList>
    </citation>
    <scope>NUCLEOTIDE SEQUENCE</scope>
</reference>
<comment type="caution">
    <text evidence="1">The sequence shown here is derived from an EMBL/GenBank/DDBJ whole genome shotgun (WGS) entry which is preliminary data.</text>
</comment>
<accession>A0A8T0EXE0</accession>
<reference evidence="1" key="1">
    <citation type="journal article" date="2020" name="bioRxiv">
        <title>Chromosome-level reference genome of the European wasp spider Argiope bruennichi: a resource for studies on range expansion and evolutionary adaptation.</title>
        <authorList>
            <person name="Sheffer M.M."/>
            <person name="Hoppe A."/>
            <person name="Krehenwinkel H."/>
            <person name="Uhl G."/>
            <person name="Kuss A.W."/>
            <person name="Jensen L."/>
            <person name="Jensen C."/>
            <person name="Gillespie R.G."/>
            <person name="Hoff K.J."/>
            <person name="Prost S."/>
        </authorList>
    </citation>
    <scope>NUCLEOTIDE SEQUENCE</scope>
</reference>
<dbReference type="Gene3D" id="2.40.70.10">
    <property type="entry name" value="Acid Proteases"/>
    <property type="match status" value="1"/>
</dbReference>
<evidence type="ECO:0008006" key="3">
    <source>
        <dbReference type="Google" id="ProtNLM"/>
    </source>
</evidence>
<name>A0A8T0EXE0_ARGBR</name>
<evidence type="ECO:0000313" key="2">
    <source>
        <dbReference type="Proteomes" id="UP000807504"/>
    </source>
</evidence>
<dbReference type="SUPFAM" id="SSF50630">
    <property type="entry name" value="Acid proteases"/>
    <property type="match status" value="1"/>
</dbReference>
<dbReference type="AlphaFoldDB" id="A0A8T0EXE0"/>
<evidence type="ECO:0000313" key="1">
    <source>
        <dbReference type="EMBL" id="KAF8778699.1"/>
    </source>
</evidence>
<dbReference type="EMBL" id="JABXBU010002072">
    <property type="protein sequence ID" value="KAF8778699.1"/>
    <property type="molecule type" value="Genomic_DNA"/>
</dbReference>
<sequence length="200" mass="22731">MRALIDTGSQKSCITKEAAKKMKYHALKETTLIHTLFGGMQNPQKHSEYKIFTVRRVAFGVTCRHRRVAFGVTCRPFLLAATLNYYLEKDPEDLLNTVEILKNIDEADKFIVKSQALMSLGKFDLRGWQSNASLEIIDQPDKHQAVPLLGLNWNLKQDTPSCCPKDENVVLTKRDLLSLVHSISSPVTIIPKFMLQESWT</sequence>